<reference evidence="2 3" key="1">
    <citation type="submission" date="2024-05" db="EMBL/GenBank/DDBJ databases">
        <authorList>
            <person name="Wallberg A."/>
        </authorList>
    </citation>
    <scope>NUCLEOTIDE SEQUENCE [LARGE SCALE GENOMIC DNA]</scope>
</reference>
<evidence type="ECO:0000256" key="1">
    <source>
        <dbReference type="SAM" id="Phobius"/>
    </source>
</evidence>
<evidence type="ECO:0000313" key="2">
    <source>
        <dbReference type="EMBL" id="CAL4133012.1"/>
    </source>
</evidence>
<comment type="caution">
    <text evidence="2">The sequence shown here is derived from an EMBL/GenBank/DDBJ whole genome shotgun (WGS) entry which is preliminary data.</text>
</comment>
<accession>A0AAV2RSM3</accession>
<keyword evidence="3" id="KW-1185">Reference proteome</keyword>
<protein>
    <submittedName>
        <fullName evidence="2">Uncharacterized protein</fullName>
    </submittedName>
</protein>
<dbReference type="Proteomes" id="UP001497623">
    <property type="component" value="Unassembled WGS sequence"/>
</dbReference>
<sequence>VSKHTYTIVLEILLRDLISIIENEIIDIRYIYCINCKHRLRKNIELHRISNIFTNKKCIFDTLTDIYTHTYTHTHTHMCGYIHTYTYTHIHTHTYIYMYVCIYLHVCMCVCVRVYSETTVFLTKMP</sequence>
<feature type="non-terminal residue" evidence="2">
    <location>
        <position position="1"/>
    </location>
</feature>
<name>A0AAV2RSM3_MEGNR</name>
<proteinExistence type="predicted"/>
<evidence type="ECO:0000313" key="3">
    <source>
        <dbReference type="Proteomes" id="UP001497623"/>
    </source>
</evidence>
<dbReference type="AlphaFoldDB" id="A0AAV2RSM3"/>
<dbReference type="EMBL" id="CAXKWB010028004">
    <property type="protein sequence ID" value="CAL4133012.1"/>
    <property type="molecule type" value="Genomic_DNA"/>
</dbReference>
<keyword evidence="1" id="KW-1133">Transmembrane helix</keyword>
<keyword evidence="1" id="KW-0472">Membrane</keyword>
<keyword evidence="1" id="KW-0812">Transmembrane</keyword>
<gene>
    <name evidence="2" type="ORF">MNOR_LOCUS27100</name>
</gene>
<organism evidence="2 3">
    <name type="scientific">Meganyctiphanes norvegica</name>
    <name type="common">Northern krill</name>
    <name type="synonym">Thysanopoda norvegica</name>
    <dbReference type="NCBI Taxonomy" id="48144"/>
    <lineage>
        <taxon>Eukaryota</taxon>
        <taxon>Metazoa</taxon>
        <taxon>Ecdysozoa</taxon>
        <taxon>Arthropoda</taxon>
        <taxon>Crustacea</taxon>
        <taxon>Multicrustacea</taxon>
        <taxon>Malacostraca</taxon>
        <taxon>Eumalacostraca</taxon>
        <taxon>Eucarida</taxon>
        <taxon>Euphausiacea</taxon>
        <taxon>Euphausiidae</taxon>
        <taxon>Meganyctiphanes</taxon>
    </lineage>
</organism>
<feature type="transmembrane region" description="Helical" evidence="1">
    <location>
        <begin position="96"/>
        <end position="116"/>
    </location>
</feature>